<feature type="compositionally biased region" description="Low complexity" evidence="1">
    <location>
        <begin position="146"/>
        <end position="157"/>
    </location>
</feature>
<protein>
    <submittedName>
        <fullName evidence="2">4-diphosphocytidyl-2-C-methyl-D-erythritol kinase</fullName>
        <ecNumber evidence="2">2.7.1.148</ecNumber>
    </submittedName>
</protein>
<sequence length="235" mass="25362">GGGPGAGEAHRVAPGRRRPLRRVPPDRRRDGHRRPGRRARDRSRRPPRGRRRVRAPGAGRRGQPRAPGAAGGGPHRRGPPREADPGRRRPRWGLGRRSGRPAVGRLRRPRGRRRPGGGRAVLRPGRTSPGDGDRRRDRAAAGGGPHVHPAHPAVRGVDPCGLPGVGRPRRPDGARTQRPGARSSGGRASPRRVAGAPGLGHRRHARAGRERVDLVRRGGLPRRRAGRDAHRPPGL</sequence>
<feature type="compositionally biased region" description="Low complexity" evidence="1">
    <location>
        <begin position="178"/>
        <end position="196"/>
    </location>
</feature>
<reference evidence="2" key="1">
    <citation type="submission" date="2020-02" db="EMBL/GenBank/DDBJ databases">
        <authorList>
            <person name="Meier V. D."/>
        </authorList>
    </citation>
    <scope>NUCLEOTIDE SEQUENCE</scope>
    <source>
        <strain evidence="2">AVDCRST_MAG20</strain>
    </source>
</reference>
<feature type="compositionally biased region" description="Basic and acidic residues" evidence="1">
    <location>
        <begin position="226"/>
        <end position="235"/>
    </location>
</feature>
<dbReference type="EC" id="2.7.1.148" evidence="2"/>
<dbReference type="AlphaFoldDB" id="A0A6J4I9P5"/>
<keyword evidence="2" id="KW-0808">Transferase</keyword>
<accession>A0A6J4I9P5</accession>
<feature type="non-terminal residue" evidence="2">
    <location>
        <position position="235"/>
    </location>
</feature>
<feature type="region of interest" description="Disordered" evidence="1">
    <location>
        <begin position="1"/>
        <end position="235"/>
    </location>
</feature>
<feature type="non-terminal residue" evidence="2">
    <location>
        <position position="1"/>
    </location>
</feature>
<feature type="compositionally biased region" description="Basic residues" evidence="1">
    <location>
        <begin position="105"/>
        <end position="116"/>
    </location>
</feature>
<evidence type="ECO:0000256" key="1">
    <source>
        <dbReference type="SAM" id="MobiDB-lite"/>
    </source>
</evidence>
<feature type="compositionally biased region" description="Low complexity" evidence="1">
    <location>
        <begin position="120"/>
        <end position="130"/>
    </location>
</feature>
<evidence type="ECO:0000313" key="2">
    <source>
        <dbReference type="EMBL" id="CAA9245990.1"/>
    </source>
</evidence>
<proteinExistence type="predicted"/>
<feature type="compositionally biased region" description="Low complexity" evidence="1">
    <location>
        <begin position="92"/>
        <end position="104"/>
    </location>
</feature>
<keyword evidence="2" id="KW-0418">Kinase</keyword>
<feature type="compositionally biased region" description="Basic and acidic residues" evidence="1">
    <location>
        <begin position="207"/>
        <end position="216"/>
    </location>
</feature>
<organism evidence="2">
    <name type="scientific">uncultured Acidimicrobiales bacterium</name>
    <dbReference type="NCBI Taxonomy" id="310071"/>
    <lineage>
        <taxon>Bacteria</taxon>
        <taxon>Bacillati</taxon>
        <taxon>Actinomycetota</taxon>
        <taxon>Acidimicrobiia</taxon>
        <taxon>Acidimicrobiales</taxon>
        <taxon>environmental samples</taxon>
    </lineage>
</organism>
<name>A0A6J4I9P5_9ACTN</name>
<dbReference type="GO" id="GO:0050515">
    <property type="term" value="F:4-(cytidine 5'-diphospho)-2-C-methyl-D-erythritol kinase activity"/>
    <property type="evidence" value="ECO:0007669"/>
    <property type="project" value="UniProtKB-EC"/>
</dbReference>
<feature type="compositionally biased region" description="Basic residues" evidence="1">
    <location>
        <begin position="30"/>
        <end position="54"/>
    </location>
</feature>
<dbReference type="EMBL" id="CADCSY010000088">
    <property type="protein sequence ID" value="CAA9245990.1"/>
    <property type="molecule type" value="Genomic_DNA"/>
</dbReference>
<gene>
    <name evidence="2" type="ORF">AVDCRST_MAG20-1977</name>
</gene>